<sequence length="556" mass="62036">ADGDLSFRTGDRIEVITKTASSEDWWKGRLNGEEGVFPVSLKDRATFAEAISRMTTTEPVQYPPFNTNDATNTSNYSVQLVSSLPLKRPRISATPSLDLKRGVATRESLPSPSVRANSSSLVLKNRAVNRLEVIPRQCISSAPCDSQEFLSSYEVVKNNLNNFKTCEHSSVHETCFTPEYMPYVDLEYPVTGVTERYALLAPKDEDGWHPVKELMDAVEIIVKFYLPAGHTTILGEPREPAVRPINLKPMAKHKLLTPLNTPAREASPAPTSRPVKEELPSPTSLLKRMRRTYELKDGIGFICVVKEINTKLRSLKKMEEGNALAATPAIWQGMPFEVAMHIYEETYQRSAGPRVKELKKYPSFSSNTYGELNSGLVAEMCHRSGLKPGMNFLDLGCGIGVENFPTTANIGAEVHHIFKQRCQMWGVEPGLTDVFEGDFMDPSNKLQSIIQNADVILANNFVFEPTLNEGLKRLFLDLKDGAKIISLRSFCDGQVSARNIGAIESFLDVESFDWYPGDVSWGDAAGQYFISTINRTKVESQHQALFAEARSSRRRK</sequence>
<gene>
    <name evidence="1" type="ORF">ACOLOM_LOCUS9261</name>
</gene>
<evidence type="ECO:0000313" key="1">
    <source>
        <dbReference type="EMBL" id="CAG8679178.1"/>
    </source>
</evidence>
<accession>A0ACA9P1B4</accession>
<evidence type="ECO:0000313" key="2">
    <source>
        <dbReference type="Proteomes" id="UP000789525"/>
    </source>
</evidence>
<organism evidence="1 2">
    <name type="scientific">Acaulospora colombiana</name>
    <dbReference type="NCBI Taxonomy" id="27376"/>
    <lineage>
        <taxon>Eukaryota</taxon>
        <taxon>Fungi</taxon>
        <taxon>Fungi incertae sedis</taxon>
        <taxon>Mucoromycota</taxon>
        <taxon>Glomeromycotina</taxon>
        <taxon>Glomeromycetes</taxon>
        <taxon>Diversisporales</taxon>
        <taxon>Acaulosporaceae</taxon>
        <taxon>Acaulospora</taxon>
    </lineage>
</organism>
<feature type="non-terminal residue" evidence="1">
    <location>
        <position position="1"/>
    </location>
</feature>
<comment type="caution">
    <text evidence="1">The sequence shown here is derived from an EMBL/GenBank/DDBJ whole genome shotgun (WGS) entry which is preliminary data.</text>
</comment>
<proteinExistence type="predicted"/>
<dbReference type="Proteomes" id="UP000789525">
    <property type="component" value="Unassembled WGS sequence"/>
</dbReference>
<keyword evidence="2" id="KW-1185">Reference proteome</keyword>
<protein>
    <submittedName>
        <fullName evidence="1">5992_t:CDS:1</fullName>
    </submittedName>
</protein>
<dbReference type="EMBL" id="CAJVPT010026393">
    <property type="protein sequence ID" value="CAG8679178.1"/>
    <property type="molecule type" value="Genomic_DNA"/>
</dbReference>
<reference evidence="1" key="1">
    <citation type="submission" date="2021-06" db="EMBL/GenBank/DDBJ databases">
        <authorList>
            <person name="Kallberg Y."/>
            <person name="Tangrot J."/>
            <person name="Rosling A."/>
        </authorList>
    </citation>
    <scope>NUCLEOTIDE SEQUENCE</scope>
    <source>
        <strain evidence="1">CL356</strain>
    </source>
</reference>
<name>A0ACA9P1B4_9GLOM</name>